<feature type="transmembrane region" description="Helical" evidence="2">
    <location>
        <begin position="24"/>
        <end position="51"/>
    </location>
</feature>
<accession>A0A820VIL8</accession>
<dbReference type="EMBL" id="CAJNYV010001072">
    <property type="protein sequence ID" value="CAF3400665.1"/>
    <property type="molecule type" value="Genomic_DNA"/>
</dbReference>
<feature type="region of interest" description="Disordered" evidence="1">
    <location>
        <begin position="71"/>
        <end position="90"/>
    </location>
</feature>
<keyword evidence="2" id="KW-0812">Transmembrane</keyword>
<evidence type="ECO:0000256" key="1">
    <source>
        <dbReference type="SAM" id="MobiDB-lite"/>
    </source>
</evidence>
<sequence length="197" mass="21548">MNGACKKPNDFPLLGNAVCVPQDALFGIFLGTVIGASVLFLGVIVLLIVFYKRYSISYDARHDNNDGFPLSVVNGNNDDNDGDKGDDENDSIVSMESYIRAHQRISQVLTKIVDTNPSNNSIRPPVHDNVIILQRDRSLSSSESGSSIGLRSLSKPINGKRPQPTKSTSKRSKTANYIMANSMNKADTQSNILSDRF</sequence>
<feature type="compositionally biased region" description="Acidic residues" evidence="1">
    <location>
        <begin position="78"/>
        <end position="90"/>
    </location>
</feature>
<dbReference type="Proteomes" id="UP000663838">
    <property type="component" value="Unassembled WGS sequence"/>
</dbReference>
<dbReference type="EMBL" id="CAJOBS010000120">
    <property type="protein sequence ID" value="CAF4500936.1"/>
    <property type="molecule type" value="Genomic_DNA"/>
</dbReference>
<reference evidence="4" key="1">
    <citation type="submission" date="2021-02" db="EMBL/GenBank/DDBJ databases">
        <authorList>
            <person name="Nowell W R."/>
        </authorList>
    </citation>
    <scope>NUCLEOTIDE SEQUENCE</scope>
</reference>
<keyword evidence="2" id="KW-0472">Membrane</keyword>
<feature type="compositionally biased region" description="Low complexity" evidence="1">
    <location>
        <begin position="139"/>
        <end position="154"/>
    </location>
</feature>
<evidence type="ECO:0000256" key="2">
    <source>
        <dbReference type="SAM" id="Phobius"/>
    </source>
</evidence>
<organism evidence="4 5">
    <name type="scientific">Rotaria socialis</name>
    <dbReference type="NCBI Taxonomy" id="392032"/>
    <lineage>
        <taxon>Eukaryota</taxon>
        <taxon>Metazoa</taxon>
        <taxon>Spiralia</taxon>
        <taxon>Gnathifera</taxon>
        <taxon>Rotifera</taxon>
        <taxon>Eurotatoria</taxon>
        <taxon>Bdelloidea</taxon>
        <taxon>Philodinida</taxon>
        <taxon>Philodinidae</taxon>
        <taxon>Rotaria</taxon>
    </lineage>
</organism>
<dbReference type="AlphaFoldDB" id="A0A820VIL8"/>
<protein>
    <submittedName>
        <fullName evidence="4">Uncharacterized protein</fullName>
    </submittedName>
</protein>
<feature type="region of interest" description="Disordered" evidence="1">
    <location>
        <begin position="137"/>
        <end position="175"/>
    </location>
</feature>
<evidence type="ECO:0000313" key="3">
    <source>
        <dbReference type="EMBL" id="CAF3400665.1"/>
    </source>
</evidence>
<evidence type="ECO:0000313" key="4">
    <source>
        <dbReference type="EMBL" id="CAF4500936.1"/>
    </source>
</evidence>
<dbReference type="Proteomes" id="UP000663865">
    <property type="component" value="Unassembled WGS sequence"/>
</dbReference>
<gene>
    <name evidence="3" type="ORF">KIK155_LOCUS8081</name>
    <name evidence="4" type="ORF">TOA249_LOCUS3423</name>
</gene>
<proteinExistence type="predicted"/>
<name>A0A820VIL8_9BILA</name>
<comment type="caution">
    <text evidence="4">The sequence shown here is derived from an EMBL/GenBank/DDBJ whole genome shotgun (WGS) entry which is preliminary data.</text>
</comment>
<keyword evidence="2" id="KW-1133">Transmembrane helix</keyword>
<evidence type="ECO:0000313" key="5">
    <source>
        <dbReference type="Proteomes" id="UP000663838"/>
    </source>
</evidence>